<dbReference type="AlphaFoldDB" id="A0A9Q3HYL8"/>
<evidence type="ECO:0000313" key="2">
    <source>
        <dbReference type="Proteomes" id="UP000765509"/>
    </source>
</evidence>
<name>A0A9Q3HYL8_9BASI</name>
<keyword evidence="2" id="KW-1185">Reference proteome</keyword>
<dbReference type="InterPro" id="IPR004242">
    <property type="entry name" value="Transposase_21"/>
</dbReference>
<sequence>MNPFSIGTPCCVFISQRILTWLKWLLSQSDTENGIDMWSESIHQDQDYGFLSDVQHGQNFEKIKWGNKPNSLKLELFLFVDWFNPCGNKLSGNIESTGIFSISCHNLPPILCNKLLHICICGITPGPYSPNTQTINHLLKPLVNELVKLDSDTLIPNYQYPAGKIIQIKLLLVNGDIIATKKAVGFASHSATKFCLFCHAQAPELSHLKLSQRQSKDYTLSVDWESKAAISKNAQEKILKRTGVQWSE</sequence>
<organism evidence="1 2">
    <name type="scientific">Austropuccinia psidii MF-1</name>
    <dbReference type="NCBI Taxonomy" id="1389203"/>
    <lineage>
        <taxon>Eukaryota</taxon>
        <taxon>Fungi</taxon>
        <taxon>Dikarya</taxon>
        <taxon>Basidiomycota</taxon>
        <taxon>Pucciniomycotina</taxon>
        <taxon>Pucciniomycetes</taxon>
        <taxon>Pucciniales</taxon>
        <taxon>Sphaerophragmiaceae</taxon>
        <taxon>Austropuccinia</taxon>
    </lineage>
</organism>
<dbReference type="Proteomes" id="UP000765509">
    <property type="component" value="Unassembled WGS sequence"/>
</dbReference>
<dbReference type="OrthoDB" id="2505776at2759"/>
<evidence type="ECO:0000313" key="1">
    <source>
        <dbReference type="EMBL" id="MBW0522926.1"/>
    </source>
</evidence>
<reference evidence="1" key="1">
    <citation type="submission" date="2021-03" db="EMBL/GenBank/DDBJ databases">
        <title>Draft genome sequence of rust myrtle Austropuccinia psidii MF-1, a brazilian biotype.</title>
        <authorList>
            <person name="Quecine M.C."/>
            <person name="Pachon D.M.R."/>
            <person name="Bonatelli M.L."/>
            <person name="Correr F.H."/>
            <person name="Franceschini L.M."/>
            <person name="Leite T.F."/>
            <person name="Margarido G.R.A."/>
            <person name="Almeida C.A."/>
            <person name="Ferrarezi J.A."/>
            <person name="Labate C.A."/>
        </authorList>
    </citation>
    <scope>NUCLEOTIDE SEQUENCE</scope>
    <source>
        <strain evidence="1">MF-1</strain>
    </source>
</reference>
<gene>
    <name evidence="1" type="ORF">O181_062641</name>
</gene>
<dbReference type="Pfam" id="PF02992">
    <property type="entry name" value="Transposase_21"/>
    <property type="match status" value="1"/>
</dbReference>
<accession>A0A9Q3HYL8</accession>
<proteinExistence type="predicted"/>
<protein>
    <submittedName>
        <fullName evidence="1">Uncharacterized protein</fullName>
    </submittedName>
</protein>
<comment type="caution">
    <text evidence="1">The sequence shown here is derived from an EMBL/GenBank/DDBJ whole genome shotgun (WGS) entry which is preliminary data.</text>
</comment>
<dbReference type="EMBL" id="AVOT02029919">
    <property type="protein sequence ID" value="MBW0522926.1"/>
    <property type="molecule type" value="Genomic_DNA"/>
</dbReference>